<protein>
    <submittedName>
        <fullName evidence="1">Sporulation histidine kinase inhibitor Sda</fullName>
    </submittedName>
</protein>
<evidence type="ECO:0000313" key="2">
    <source>
        <dbReference type="Proteomes" id="UP001628668"/>
    </source>
</evidence>
<accession>A0ABW8VKU7</accession>
<keyword evidence="2" id="KW-1185">Reference proteome</keyword>
<reference evidence="1 2" key="1">
    <citation type="submission" date="2024-12" db="EMBL/GenBank/DDBJ databases">
        <authorList>
            <person name="Li X."/>
            <person name="Zhang D."/>
        </authorList>
    </citation>
    <scope>NUCLEOTIDE SEQUENCE [LARGE SCALE GENOMIC DNA]</scope>
    <source>
        <strain evidence="1 2">JCM19602</strain>
    </source>
</reference>
<name>A0ABW8VKU7_9BACI</name>
<dbReference type="Proteomes" id="UP001628668">
    <property type="component" value="Unassembled WGS sequence"/>
</dbReference>
<keyword evidence="1" id="KW-0649">Protein kinase inhibitor</keyword>
<comment type="caution">
    <text evidence="1">The sequence shown here is derived from an EMBL/GenBank/DDBJ whole genome shotgun (WGS) entry which is preliminary data.</text>
</comment>
<dbReference type="SUPFAM" id="SSF100985">
    <property type="entry name" value="Sporulation inhibitor Sda"/>
    <property type="match status" value="1"/>
</dbReference>
<dbReference type="RefSeq" id="WP_318293574.1">
    <property type="nucleotide sequence ID" value="NZ_JBJOSA010000003.1"/>
</dbReference>
<organism evidence="1 2">
    <name type="scientific">Rossellomorea oryzaecorticis</name>
    <dbReference type="NCBI Taxonomy" id="1396505"/>
    <lineage>
        <taxon>Bacteria</taxon>
        <taxon>Bacillati</taxon>
        <taxon>Bacillota</taxon>
        <taxon>Bacilli</taxon>
        <taxon>Bacillales</taxon>
        <taxon>Bacillaceae</taxon>
        <taxon>Rossellomorea</taxon>
    </lineage>
</organism>
<gene>
    <name evidence="1" type="primary">sda</name>
    <name evidence="1" type="ORF">ACKA06_04265</name>
</gene>
<sequence>MVEAFKKANALQLDKEFIQMIKLEMSHRNLILSTRQKREP</sequence>
<dbReference type="EMBL" id="JBJOSA010000003">
    <property type="protein sequence ID" value="MFL8935997.1"/>
    <property type="molecule type" value="Genomic_DNA"/>
</dbReference>
<proteinExistence type="predicted"/>
<dbReference type="InterPro" id="IPR015064">
    <property type="entry name" value="Sda"/>
</dbReference>
<dbReference type="Pfam" id="PF08970">
    <property type="entry name" value="Sda"/>
    <property type="match status" value="1"/>
</dbReference>
<dbReference type="InterPro" id="IPR036916">
    <property type="entry name" value="Sda_sf"/>
</dbReference>
<dbReference type="GO" id="GO:0004860">
    <property type="term" value="F:protein kinase inhibitor activity"/>
    <property type="evidence" value="ECO:0007669"/>
    <property type="project" value="UniProtKB-KW"/>
</dbReference>
<dbReference type="Gene3D" id="1.10.287.1100">
    <property type="entry name" value="Sporulation inhibitor A"/>
    <property type="match status" value="1"/>
</dbReference>
<evidence type="ECO:0000313" key="1">
    <source>
        <dbReference type="EMBL" id="MFL8935997.1"/>
    </source>
</evidence>